<dbReference type="GO" id="GO:0004402">
    <property type="term" value="F:histone acetyltransferase activity"/>
    <property type="evidence" value="ECO:0007669"/>
    <property type="project" value="InterPro"/>
</dbReference>
<dbReference type="Proteomes" id="UP000700596">
    <property type="component" value="Unassembled WGS sequence"/>
</dbReference>
<organism evidence="4 5">
    <name type="scientific">Dendryphion nanum</name>
    <dbReference type="NCBI Taxonomy" id="256645"/>
    <lineage>
        <taxon>Eukaryota</taxon>
        <taxon>Fungi</taxon>
        <taxon>Dikarya</taxon>
        <taxon>Ascomycota</taxon>
        <taxon>Pezizomycotina</taxon>
        <taxon>Dothideomycetes</taxon>
        <taxon>Pleosporomycetidae</taxon>
        <taxon>Pleosporales</taxon>
        <taxon>Torulaceae</taxon>
        <taxon>Dendryphion</taxon>
    </lineage>
</organism>
<dbReference type="PANTHER" id="PTHR15496">
    <property type="entry name" value="GENERAL TRANSCRIPTION FACTOR 3C POLYPEPTIDE 4 FAMILY"/>
    <property type="match status" value="1"/>
</dbReference>
<gene>
    <name evidence="4" type="ORF">B0J11DRAFT_78630</name>
</gene>
<evidence type="ECO:0000313" key="5">
    <source>
        <dbReference type="Proteomes" id="UP000700596"/>
    </source>
</evidence>
<evidence type="ECO:0000313" key="4">
    <source>
        <dbReference type="EMBL" id="KAH7118863.1"/>
    </source>
</evidence>
<name>A0A9P9IEJ3_9PLEO</name>
<feature type="region of interest" description="Disordered" evidence="1">
    <location>
        <begin position="741"/>
        <end position="780"/>
    </location>
</feature>
<dbReference type="GO" id="GO:0000127">
    <property type="term" value="C:transcription factor TFIIIC complex"/>
    <property type="evidence" value="ECO:0007669"/>
    <property type="project" value="InterPro"/>
</dbReference>
<dbReference type="EMBL" id="JAGMWT010000012">
    <property type="protein sequence ID" value="KAH7118863.1"/>
    <property type="molecule type" value="Genomic_DNA"/>
</dbReference>
<accession>A0A9P9IEJ3</accession>
<dbReference type="GO" id="GO:0006384">
    <property type="term" value="P:transcription initiation at RNA polymerase III promoter"/>
    <property type="evidence" value="ECO:0007669"/>
    <property type="project" value="InterPro"/>
</dbReference>
<dbReference type="AlphaFoldDB" id="A0A9P9IEJ3"/>
<reference evidence="4" key="1">
    <citation type="journal article" date="2021" name="Nat. Commun.">
        <title>Genetic determinants of endophytism in the Arabidopsis root mycobiome.</title>
        <authorList>
            <person name="Mesny F."/>
            <person name="Miyauchi S."/>
            <person name="Thiergart T."/>
            <person name="Pickel B."/>
            <person name="Atanasova L."/>
            <person name="Karlsson M."/>
            <person name="Huettel B."/>
            <person name="Barry K.W."/>
            <person name="Haridas S."/>
            <person name="Chen C."/>
            <person name="Bauer D."/>
            <person name="Andreopoulos W."/>
            <person name="Pangilinan J."/>
            <person name="LaButti K."/>
            <person name="Riley R."/>
            <person name="Lipzen A."/>
            <person name="Clum A."/>
            <person name="Drula E."/>
            <person name="Henrissat B."/>
            <person name="Kohler A."/>
            <person name="Grigoriev I.V."/>
            <person name="Martin F.M."/>
            <person name="Hacquard S."/>
        </authorList>
    </citation>
    <scope>NUCLEOTIDE SEQUENCE</scope>
    <source>
        <strain evidence="4">MPI-CAGE-CH-0243</strain>
    </source>
</reference>
<dbReference type="PANTHER" id="PTHR15496:SF2">
    <property type="entry name" value="GENERAL TRANSCRIPTION FACTOR 3C POLYPEPTIDE 4"/>
    <property type="match status" value="1"/>
</dbReference>
<proteinExistence type="predicted"/>
<evidence type="ECO:0000259" key="2">
    <source>
        <dbReference type="Pfam" id="PF12657"/>
    </source>
</evidence>
<evidence type="ECO:0000256" key="1">
    <source>
        <dbReference type="SAM" id="MobiDB-lite"/>
    </source>
</evidence>
<feature type="compositionally biased region" description="Polar residues" evidence="1">
    <location>
        <begin position="749"/>
        <end position="779"/>
    </location>
</feature>
<feature type="domain" description="Transcription factor IIIC 90kDa subunit N-terminal" evidence="2">
    <location>
        <begin position="19"/>
        <end position="480"/>
    </location>
</feature>
<feature type="domain" description="Transcription factor IIIC putative zinc-finger" evidence="3">
    <location>
        <begin position="653"/>
        <end position="809"/>
    </location>
</feature>
<sequence length="811" mass="90534">MSDVTELKLWPSCLFAIDWSHDGIIAFASDEQVELLFPSTESYDSEREIAQFSHFSLQVPWFTKGELPVKAPAPLHMYSIGEEISSSFAIGIAWSPPGVAKHRRCALATHTANLVLSIWASDEKPHDESSWDRRLIVNDALEEYFSSVGRVQENEGTTEYQDMVRRRRRIRTFAWAPSTAPAGSSRTVGTQTIWGQPMIVVTNDNNEVIIVTVNSPTSSYGIEETWYSEVLSAFSPSAHPNKARTRPHTFEEAFQEQRYVTHVAWGPWFNIDATMYSVLAYTTNEDIRTRVVSICRGRISVHPELILEHTSIKHAGPMKWSPTIGTNGECTLALFTATEVICLNINAQNASTTRKIAFLRDTPWDVVSGVAWDLNGADSPRLHFSPHTMTSRCPTVALELSVQGLNTVDIEGWPYWRDQILGSEGHFSTTHDLRGNANARVWGLSTSPLRDFMVACHTIHPTDMIEYGTPHDRRTAIAISHLWGKGSDLRLPSDNVSVEGIFFTVLKWIEHNVESSEEIPSVKETIRSKLIEAYTPKIEPGAQNNIAVIPSSLISLESFIKEFKEIVYFDQHTVKDRFEILASTICNVREQLELSRTLIAFRLAQYVHALPSALYENDVLSTSIFQMSGKVIRHVEALVTGNASPTSPPELQSLHNALNETCVFCDAEIMFEDLYSASCANGHEFRRCSLSFMIISGPKKSKYCGICNMPYLDETHLMASPGRNPATEKDTNVATVAQGDLQMQDEENPNSIERNQSGGHPTISSADGTQNSNQLQNPDNILDYQESPLTLANAIFWACDTCIYCGGKFIG</sequence>
<comment type="caution">
    <text evidence="4">The sequence shown here is derived from an EMBL/GenBank/DDBJ whole genome shotgun (WGS) entry which is preliminary data.</text>
</comment>
<dbReference type="Pfam" id="PF12660">
    <property type="entry name" value="zf-TFIIIC"/>
    <property type="match status" value="1"/>
</dbReference>
<dbReference type="InterPro" id="IPR044230">
    <property type="entry name" value="GTF3C4"/>
</dbReference>
<protein>
    <submittedName>
        <fullName evidence="4">Transcription factor IIIC subunit delta N-term-domain-containing protein</fullName>
    </submittedName>
</protein>
<dbReference type="OrthoDB" id="6021743at2759"/>
<dbReference type="InterPro" id="IPR024761">
    <property type="entry name" value="TFIIIC_delta_N"/>
</dbReference>
<dbReference type="Pfam" id="PF12657">
    <property type="entry name" value="TFIIIC_delta"/>
    <property type="match status" value="1"/>
</dbReference>
<keyword evidence="5" id="KW-1185">Reference proteome</keyword>
<dbReference type="InterPro" id="IPR024764">
    <property type="entry name" value="TFIIIC_Znf"/>
</dbReference>
<evidence type="ECO:0000259" key="3">
    <source>
        <dbReference type="Pfam" id="PF12660"/>
    </source>
</evidence>